<dbReference type="GO" id="GO:0008932">
    <property type="term" value="F:lytic endotransglycosylase activity"/>
    <property type="evidence" value="ECO:0007669"/>
    <property type="project" value="UniProtKB-UniRule"/>
</dbReference>
<dbReference type="NCBIfam" id="TIGR00247">
    <property type="entry name" value="endolytic transglycosylase MltG"/>
    <property type="match status" value="1"/>
</dbReference>
<dbReference type="HAMAP" id="MF_02065">
    <property type="entry name" value="MltG"/>
    <property type="match status" value="1"/>
</dbReference>
<keyword evidence="2 7" id="KW-0812">Transmembrane</keyword>
<evidence type="ECO:0000256" key="6">
    <source>
        <dbReference type="ARBA" id="ARBA00023316"/>
    </source>
</evidence>
<dbReference type="GO" id="GO:0009252">
    <property type="term" value="P:peptidoglycan biosynthetic process"/>
    <property type="evidence" value="ECO:0007669"/>
    <property type="project" value="UniProtKB-UniRule"/>
</dbReference>
<evidence type="ECO:0000256" key="3">
    <source>
        <dbReference type="ARBA" id="ARBA00022989"/>
    </source>
</evidence>
<keyword evidence="7" id="KW-0997">Cell inner membrane</keyword>
<dbReference type="EC" id="4.2.2.29" evidence="7"/>
<accession>M1L4J6</accession>
<dbReference type="GO" id="GO:0005886">
    <property type="term" value="C:plasma membrane"/>
    <property type="evidence" value="ECO:0007669"/>
    <property type="project" value="UniProtKB-UniRule"/>
</dbReference>
<dbReference type="GO" id="GO:0071555">
    <property type="term" value="P:cell wall organization"/>
    <property type="evidence" value="ECO:0007669"/>
    <property type="project" value="UniProtKB-KW"/>
</dbReference>
<keyword evidence="1 7" id="KW-1003">Cell membrane</keyword>
<evidence type="ECO:0000256" key="2">
    <source>
        <dbReference type="ARBA" id="ARBA00022692"/>
    </source>
</evidence>
<dbReference type="PANTHER" id="PTHR30518:SF2">
    <property type="entry name" value="ENDOLYTIC MUREIN TRANSGLYCOSYLASE"/>
    <property type="match status" value="1"/>
</dbReference>
<dbReference type="PANTHER" id="PTHR30518">
    <property type="entry name" value="ENDOLYTIC MUREIN TRANSGLYCOSYLASE"/>
    <property type="match status" value="1"/>
</dbReference>
<comment type="catalytic activity">
    <reaction evidence="7">
        <text>a peptidoglycan chain = a peptidoglycan chain with N-acetyl-1,6-anhydromuramyl-[peptide] at the reducing end + a peptidoglycan chain with N-acetylglucosamine at the non-reducing end.</text>
        <dbReference type="EC" id="4.2.2.29"/>
    </reaction>
</comment>
<dbReference type="AlphaFoldDB" id="M1L4J6"/>
<sequence length="330" mass="38187">MLFIIVTSVFYFLFILFILWTKKPLSFSKNSDVRIIIKNGYTAKKVAKLINEKGFNINVRNFIWMTYIYNTDKSFKSGEYKLSNIDTPFNIMNNFVLGKCYYNHITFLEGWNFSQFRKALESNIYLKKTITDVNDSDLMKLLGSKILSPEGLFHPDTYYISFDTTDFDVLKMSYEKSNEIISKLWKKRKVSTIINTPYEAIILGSIIEKEASNYMEKAVISGVLHNRLKLGMRLQSDPTVIYGIGNNFSGKITKFDLKKDTPWNTYTRYGLPSTPISSVSESSLWAALNPESHNYIYYVARGDGTTVFSITYESHNSKIKEYILKSKENK</sequence>
<dbReference type="HOGENOM" id="CLU_025574_0_2_4"/>
<dbReference type="InterPro" id="IPR003770">
    <property type="entry name" value="MLTG-like"/>
</dbReference>
<dbReference type="Gene3D" id="3.30.1490.480">
    <property type="entry name" value="Endolytic murein transglycosylase"/>
    <property type="match status" value="1"/>
</dbReference>
<dbReference type="KEGG" id="kct:CDEE_0601"/>
<keyword evidence="3 7" id="KW-1133">Transmembrane helix</keyword>
<evidence type="ECO:0000256" key="5">
    <source>
        <dbReference type="ARBA" id="ARBA00023239"/>
    </source>
</evidence>
<organism evidence="8 9">
    <name type="scientific">Candidatus Kinetoplastidibacterium crithidiae TCC036E</name>
    <dbReference type="NCBI Taxonomy" id="1208918"/>
    <lineage>
        <taxon>Bacteria</taxon>
        <taxon>Pseudomonadati</taxon>
        <taxon>Pseudomonadota</taxon>
        <taxon>Betaproteobacteria</taxon>
        <taxon>Candidatus Kinetoplastidibacterium</taxon>
    </lineage>
</organism>
<name>M1L4J6_9PROT</name>
<gene>
    <name evidence="7" type="primary">mltG</name>
    <name evidence="8" type="ORF">CDEE_0601</name>
</gene>
<evidence type="ECO:0000313" key="8">
    <source>
        <dbReference type="EMBL" id="AGF47628.1"/>
    </source>
</evidence>
<evidence type="ECO:0000313" key="9">
    <source>
        <dbReference type="Proteomes" id="UP000011686"/>
    </source>
</evidence>
<keyword evidence="5 7" id="KW-0456">Lyase</keyword>
<dbReference type="CDD" id="cd08010">
    <property type="entry name" value="MltG_like"/>
    <property type="match status" value="1"/>
</dbReference>
<comment type="similarity">
    <text evidence="7">Belongs to the transglycosylase MltG family.</text>
</comment>
<feature type="site" description="Important for catalytic activity" evidence="7">
    <location>
        <position position="210"/>
    </location>
</feature>
<proteinExistence type="inferred from homology"/>
<dbReference type="EMBL" id="CP003804">
    <property type="protein sequence ID" value="AGF47628.1"/>
    <property type="molecule type" value="Genomic_DNA"/>
</dbReference>
<evidence type="ECO:0000256" key="1">
    <source>
        <dbReference type="ARBA" id="ARBA00022475"/>
    </source>
</evidence>
<protein>
    <recommendedName>
        <fullName evidence="7">Endolytic murein transglycosylase</fullName>
        <ecNumber evidence="7">4.2.2.29</ecNumber>
    </recommendedName>
    <alternativeName>
        <fullName evidence="7">Peptidoglycan lytic transglycosylase</fullName>
    </alternativeName>
    <alternativeName>
        <fullName evidence="7">Peptidoglycan polymerization terminase</fullName>
    </alternativeName>
</protein>
<dbReference type="PATRIC" id="fig|1208918.3.peg.327"/>
<dbReference type="RefSeq" id="WP_015238539.1">
    <property type="nucleotide sequence ID" value="NC_020283.1"/>
</dbReference>
<reference evidence="8 9" key="1">
    <citation type="journal article" date="2013" name="Genome Biol. Evol.">
        <title>Genome evolution and phylogenomic analysis of candidatus kinetoplastibacterium, the betaproteobacterial endosymbionts of strigomonas and angomonas.</title>
        <authorList>
            <person name="Alves J.M."/>
            <person name="Serrano M.G."/>
            <person name="Maia da Silva F."/>
            <person name="Voegtly L.J."/>
            <person name="Matveyev A.V."/>
            <person name="Teixeira M.M."/>
            <person name="Camargo E.P."/>
            <person name="Buck G.A."/>
        </authorList>
    </citation>
    <scope>NUCLEOTIDE SEQUENCE [LARGE SCALE GENOMIC DNA]</scope>
    <source>
        <strain evidence="8 9">TCC036E</strain>
    </source>
</reference>
<dbReference type="Proteomes" id="UP000011686">
    <property type="component" value="Chromosome"/>
</dbReference>
<dbReference type="STRING" id="1208918.CDEE_0601"/>
<keyword evidence="9" id="KW-1185">Reference proteome</keyword>
<evidence type="ECO:0000256" key="7">
    <source>
        <dbReference type="HAMAP-Rule" id="MF_02065"/>
    </source>
</evidence>
<keyword evidence="6 7" id="KW-0961">Cell wall biogenesis/degradation</keyword>
<dbReference type="Gene3D" id="3.30.160.60">
    <property type="entry name" value="Classic Zinc Finger"/>
    <property type="match status" value="1"/>
</dbReference>
<dbReference type="Pfam" id="PF02618">
    <property type="entry name" value="YceG"/>
    <property type="match status" value="1"/>
</dbReference>
<dbReference type="eggNOG" id="COG1559">
    <property type="taxonomic scope" value="Bacteria"/>
</dbReference>
<comment type="function">
    <text evidence="7">Functions as a peptidoglycan terminase that cleaves nascent peptidoglycan strands endolytically to terminate their elongation.</text>
</comment>
<keyword evidence="4 7" id="KW-0472">Membrane</keyword>
<evidence type="ECO:0000256" key="4">
    <source>
        <dbReference type="ARBA" id="ARBA00023136"/>
    </source>
</evidence>